<gene>
    <name evidence="3" type="ORF">SAMN05421672_11263</name>
</gene>
<evidence type="ECO:0000259" key="2">
    <source>
        <dbReference type="PROSITE" id="PS50991"/>
    </source>
</evidence>
<reference evidence="3 4" key="1">
    <citation type="submission" date="2017-01" db="EMBL/GenBank/DDBJ databases">
        <authorList>
            <person name="Mah S.A."/>
            <person name="Swanson W.J."/>
            <person name="Moy G.W."/>
            <person name="Vacquier V.D."/>
        </authorList>
    </citation>
    <scope>NUCLEOTIDE SEQUENCE [LARGE SCALE GENOMIC DNA]</scope>
    <source>
        <strain evidence="3 4">ATCC 29606</strain>
    </source>
</reference>
<dbReference type="RefSeq" id="WP_076380902.1">
    <property type="nucleotide sequence ID" value="NZ_FTMC01000012.1"/>
</dbReference>
<dbReference type="GO" id="GO:0009098">
    <property type="term" value="P:L-leucine biosynthetic process"/>
    <property type="evidence" value="ECO:0007669"/>
    <property type="project" value="TreeGrafter"/>
</dbReference>
<dbReference type="PANTHER" id="PTHR10277">
    <property type="entry name" value="HOMOCITRATE SYNTHASE-RELATED"/>
    <property type="match status" value="1"/>
</dbReference>
<evidence type="ECO:0000313" key="4">
    <source>
        <dbReference type="Proteomes" id="UP000186079"/>
    </source>
</evidence>
<proteinExistence type="predicted"/>
<dbReference type="EMBL" id="FTMC01000012">
    <property type="protein sequence ID" value="SIQ95123.1"/>
    <property type="molecule type" value="Genomic_DNA"/>
</dbReference>
<dbReference type="Pfam" id="PF00682">
    <property type="entry name" value="HMGL-like"/>
    <property type="match status" value="1"/>
</dbReference>
<dbReference type="Proteomes" id="UP000186079">
    <property type="component" value="Unassembled WGS sequence"/>
</dbReference>
<dbReference type="SUPFAM" id="SSF51569">
    <property type="entry name" value="Aldolase"/>
    <property type="match status" value="1"/>
</dbReference>
<dbReference type="InterPro" id="IPR050073">
    <property type="entry name" value="2-IPM_HCS-like"/>
</dbReference>
<keyword evidence="1" id="KW-0464">Manganese</keyword>
<name>A0A1N6WYI3_9PSED</name>
<dbReference type="CDD" id="cd07944">
    <property type="entry name" value="DRE_TIM_HOA_like"/>
    <property type="match status" value="1"/>
</dbReference>
<dbReference type="AlphaFoldDB" id="A0A1N6WYI3"/>
<dbReference type="Gene3D" id="3.20.20.70">
    <property type="entry name" value="Aldolase class I"/>
    <property type="match status" value="1"/>
</dbReference>
<sequence length="537" mass="59109">MKSNFVVLDCTLRDGGYYNNWDFPREIINSYLESMLAAGVDFVELGLRSLRNDGFKGACAFSTDEFIRSLAVPESLSVAVMINASELLTSASIEENLEKLMPNDASDSPVDLVRIACHVHEFERSLPASAWLKKRGYLVGFNIMQIAERTEAEVKALARAASAFPVDVLYFADSMGSMKPSQAAEIIRWLKNERVGALGIHTHDNLGLALSNTLRAIEEGVVWVDSTVTGMGRGPGNARTEELVAEISTLRTKPINMVPLMVLIRKYFRPMQQKYGWGTNVYYYLAGKYGIHPTYVQEMLADSRYSEEDILAVIGHLKDEGGAKYSSGKLNAARDFYQGLPQGDWCPAEVFEGRDVLLLGTGPGVENHREAIETYIGKYNPVVVALNTQSSIDASLIQYRIACHPVRLLADCEAHTRLPQPLITPYSMLPQDVKLALGNNKKVLDFGLNVKNGLFEFSSSFCAVPSSLVIAYAFAVLTSGCAKTIYLAGFDGYPGEDVRNLEMNNLIKTYLSSPASIPLVSITPTRYDVPSVSVYGL</sequence>
<protein>
    <submittedName>
        <fullName evidence="3">4-hydroxy 2-oxovalerate aldolase</fullName>
    </submittedName>
</protein>
<accession>A0A1N6WYI3</accession>
<organism evidence="3 4">
    <name type="scientific">Pseudomonas flexibilis</name>
    <dbReference type="NCBI Taxonomy" id="706570"/>
    <lineage>
        <taxon>Bacteria</taxon>
        <taxon>Pseudomonadati</taxon>
        <taxon>Pseudomonadota</taxon>
        <taxon>Gammaproteobacteria</taxon>
        <taxon>Pseudomonadales</taxon>
        <taxon>Pseudomonadaceae</taxon>
        <taxon>Pseudomonas</taxon>
    </lineage>
</organism>
<dbReference type="PROSITE" id="PS50991">
    <property type="entry name" value="PYR_CT"/>
    <property type="match status" value="1"/>
</dbReference>
<dbReference type="InterPro" id="IPR013785">
    <property type="entry name" value="Aldolase_TIM"/>
</dbReference>
<dbReference type="InterPro" id="IPR000891">
    <property type="entry name" value="PYR_CT"/>
</dbReference>
<dbReference type="PANTHER" id="PTHR10277:SF9">
    <property type="entry name" value="2-ISOPROPYLMALATE SYNTHASE 1, CHLOROPLASTIC-RELATED"/>
    <property type="match status" value="1"/>
</dbReference>
<evidence type="ECO:0000256" key="1">
    <source>
        <dbReference type="ARBA" id="ARBA00023211"/>
    </source>
</evidence>
<dbReference type="GO" id="GO:0003852">
    <property type="term" value="F:2-isopropylmalate synthase activity"/>
    <property type="evidence" value="ECO:0007669"/>
    <property type="project" value="TreeGrafter"/>
</dbReference>
<evidence type="ECO:0000313" key="3">
    <source>
        <dbReference type="EMBL" id="SIQ95123.1"/>
    </source>
</evidence>
<feature type="domain" description="Pyruvate carboxyltransferase" evidence="2">
    <location>
        <begin position="5"/>
        <end position="261"/>
    </location>
</feature>